<dbReference type="Gene3D" id="2.130.10.10">
    <property type="entry name" value="YVTN repeat-like/Quinoprotein amine dehydrogenase"/>
    <property type="match status" value="1"/>
</dbReference>
<reference evidence="1" key="1">
    <citation type="journal article" date="2014" name="Int. J. Syst. Evol. Microbiol.">
        <title>Complete genome sequence of Corynebacterium casei LMG S-19264T (=DSM 44701T), isolated from a smear-ripened cheese.</title>
        <authorList>
            <consortium name="US DOE Joint Genome Institute (JGI-PGF)"/>
            <person name="Walter F."/>
            <person name="Albersmeier A."/>
            <person name="Kalinowski J."/>
            <person name="Ruckert C."/>
        </authorList>
    </citation>
    <scope>NUCLEOTIDE SEQUENCE</scope>
    <source>
        <strain evidence="1">JCM 4633</strain>
    </source>
</reference>
<proteinExistence type="predicted"/>
<reference evidence="1" key="2">
    <citation type="submission" date="2020-09" db="EMBL/GenBank/DDBJ databases">
        <authorList>
            <person name="Sun Q."/>
            <person name="Ohkuma M."/>
        </authorList>
    </citation>
    <scope>NUCLEOTIDE SEQUENCE</scope>
    <source>
        <strain evidence="1">JCM 4633</strain>
    </source>
</reference>
<name>A0A918WGJ5_STRCJ</name>
<dbReference type="AlphaFoldDB" id="A0A918WGJ5"/>
<dbReference type="SUPFAM" id="SSF63829">
    <property type="entry name" value="Calcium-dependent phosphotriesterase"/>
    <property type="match status" value="1"/>
</dbReference>
<gene>
    <name evidence="1" type="ORF">GCM10010507_19300</name>
</gene>
<evidence type="ECO:0000313" key="2">
    <source>
        <dbReference type="Proteomes" id="UP000646244"/>
    </source>
</evidence>
<dbReference type="EMBL" id="BMVB01000005">
    <property type="protein sequence ID" value="GHC44430.1"/>
    <property type="molecule type" value="Genomic_DNA"/>
</dbReference>
<sequence length="448" mass="49556">MGDQNPVEFKLHGGQKPHSITVGPDGYLYVTTDDRCVVRVHPKNPNTQTSLTADVPLLSAGVLRDPMGAKAIWFASPANTQEYDPIYEFGVAPWEYKKKHDLDPKERAQTITPLRLKVKDNPATYEHRVLFAAPMQKAVGYVKCGSKGANFHNLPRGAGEEKFDTWPWSVAASLSEDKKKFTYWVTGRKWEHVPGNHRSINGVYYFTPGGEKKWDKVDLDKKEQSPVHIITDSKYVWVGTENPNKIVRIDVDDKSTKSTRDDLPGAPRQMIFGVDDCIWVAGKDKIYRFKKDDDITPDDSVKLPEGSEALGLCLGTVDGEPVVWYTNPTGKSIGRYVVPSPPDPPKAGTHAEDTLVESMAPGELCETPLTVRYMTDGNPIPNVPLTCRLIADEATFADGSREYVLHTDNAGRVVLPPVQAGDKAEQVRLEVAYGDTEPPTTATIRVGA</sequence>
<organism evidence="1 2">
    <name type="scientific">Streptomyces cinnamoneus</name>
    <name type="common">Streptoverticillium cinnamoneum</name>
    <dbReference type="NCBI Taxonomy" id="53446"/>
    <lineage>
        <taxon>Bacteria</taxon>
        <taxon>Bacillati</taxon>
        <taxon>Actinomycetota</taxon>
        <taxon>Actinomycetes</taxon>
        <taxon>Kitasatosporales</taxon>
        <taxon>Streptomycetaceae</taxon>
        <taxon>Streptomyces</taxon>
        <taxon>Streptomyces cinnamoneus group</taxon>
    </lineage>
</organism>
<dbReference type="Proteomes" id="UP000646244">
    <property type="component" value="Unassembled WGS sequence"/>
</dbReference>
<accession>A0A918WGJ5</accession>
<dbReference type="InterPro" id="IPR015943">
    <property type="entry name" value="WD40/YVTN_repeat-like_dom_sf"/>
</dbReference>
<evidence type="ECO:0000313" key="1">
    <source>
        <dbReference type="EMBL" id="GHC44430.1"/>
    </source>
</evidence>
<dbReference type="RefSeq" id="WP_190109273.1">
    <property type="nucleotide sequence ID" value="NZ_BMVB01000005.1"/>
</dbReference>
<comment type="caution">
    <text evidence="1">The sequence shown here is derived from an EMBL/GenBank/DDBJ whole genome shotgun (WGS) entry which is preliminary data.</text>
</comment>
<protein>
    <submittedName>
        <fullName evidence="1">Uncharacterized protein</fullName>
    </submittedName>
</protein>